<feature type="region of interest" description="Disordered" evidence="1">
    <location>
        <begin position="179"/>
        <end position="228"/>
    </location>
</feature>
<feature type="compositionally biased region" description="Polar residues" evidence="1">
    <location>
        <begin position="51"/>
        <end position="69"/>
    </location>
</feature>
<evidence type="ECO:0000313" key="2">
    <source>
        <dbReference type="EMBL" id="CEK64975.1"/>
    </source>
</evidence>
<organism evidence="2">
    <name type="scientific">Arion vulgaris</name>
    <dbReference type="NCBI Taxonomy" id="1028688"/>
    <lineage>
        <taxon>Eukaryota</taxon>
        <taxon>Metazoa</taxon>
        <taxon>Spiralia</taxon>
        <taxon>Lophotrochozoa</taxon>
        <taxon>Mollusca</taxon>
        <taxon>Gastropoda</taxon>
        <taxon>Heterobranchia</taxon>
        <taxon>Euthyneura</taxon>
        <taxon>Panpulmonata</taxon>
        <taxon>Eupulmonata</taxon>
        <taxon>Stylommatophora</taxon>
        <taxon>Helicina</taxon>
        <taxon>Arionoidea</taxon>
        <taxon>Arionidae</taxon>
        <taxon>Arion</taxon>
    </lineage>
</organism>
<reference evidence="2" key="1">
    <citation type="submission" date="2014-12" db="EMBL/GenBank/DDBJ databases">
        <title>Insight into the proteome of Arion vulgaris.</title>
        <authorList>
            <person name="Aradska J."/>
            <person name="Bulat T."/>
            <person name="Smidak R."/>
            <person name="Sarate P."/>
            <person name="Gangsoo J."/>
            <person name="Sialana F."/>
            <person name="Bilban M."/>
            <person name="Lubec G."/>
        </authorList>
    </citation>
    <scope>NUCLEOTIDE SEQUENCE</scope>
    <source>
        <tissue evidence="2">Skin</tissue>
    </source>
</reference>
<sequence length="271" mass="30737">RVIKRDESRNRSQHRNSTVRDERDSSVDSTQSNVECPRNRRNVLSRYATPTLLSKSPQKTDTLISSPGSDNDDMIKWEVVPQMDEKKMSSELGDFVLSNDGDKTSIDCNKNEDIKSEKESTVESKKEIINLSETQVKAKTSLSRNTDLKKHIGQVGQLTVLPSDFMNTRFMLTREMTRGGTLQQKKLPPPQNLKSSLQKPQISPNKSNFFLRKPPQNNPSSSFRDEFPHKQLGSADMSILFQRMNVDLIPKPGTSSPEFKHSETLSILQSK</sequence>
<feature type="region of interest" description="Disordered" evidence="1">
    <location>
        <begin position="252"/>
        <end position="271"/>
    </location>
</feature>
<proteinExistence type="predicted"/>
<feature type="compositionally biased region" description="Basic and acidic residues" evidence="1">
    <location>
        <begin position="1"/>
        <end position="10"/>
    </location>
</feature>
<protein>
    <submittedName>
        <fullName evidence="2">Uncharacterized protein</fullName>
    </submittedName>
</protein>
<feature type="region of interest" description="Disordered" evidence="1">
    <location>
        <begin position="1"/>
        <end position="74"/>
    </location>
</feature>
<feature type="non-terminal residue" evidence="2">
    <location>
        <position position="271"/>
    </location>
</feature>
<dbReference type="EMBL" id="HACG01018110">
    <property type="protein sequence ID" value="CEK64975.1"/>
    <property type="molecule type" value="Transcribed_RNA"/>
</dbReference>
<gene>
    <name evidence="2" type="primary">ORF53500</name>
</gene>
<dbReference type="AlphaFoldDB" id="A0A0B6ZBA7"/>
<name>A0A0B6ZBA7_9EUPU</name>
<accession>A0A0B6ZBA7</accession>
<evidence type="ECO:0000256" key="1">
    <source>
        <dbReference type="SAM" id="MobiDB-lite"/>
    </source>
</evidence>
<feature type="non-terminal residue" evidence="2">
    <location>
        <position position="1"/>
    </location>
</feature>
<feature type="compositionally biased region" description="Polar residues" evidence="1">
    <location>
        <begin position="192"/>
        <end position="208"/>
    </location>
</feature>